<evidence type="ECO:0000256" key="3">
    <source>
        <dbReference type="ARBA" id="ARBA00022989"/>
    </source>
</evidence>
<keyword evidence="3" id="KW-1133">Transmembrane helix</keyword>
<comment type="caution">
    <text evidence="6">The sequence shown here is derived from an EMBL/GenBank/DDBJ whole genome shotgun (WGS) entry which is preliminary data.</text>
</comment>
<dbReference type="InterPro" id="IPR037682">
    <property type="entry name" value="TonB_C"/>
</dbReference>
<evidence type="ECO:0000256" key="2">
    <source>
        <dbReference type="ARBA" id="ARBA00022692"/>
    </source>
</evidence>
<dbReference type="Gene3D" id="3.30.1150.10">
    <property type="match status" value="1"/>
</dbReference>
<accession>A0ABU9XVY9</accession>
<dbReference type="SUPFAM" id="SSF74653">
    <property type="entry name" value="TolA/TonB C-terminal domain"/>
    <property type="match status" value="1"/>
</dbReference>
<evidence type="ECO:0000259" key="5">
    <source>
        <dbReference type="PROSITE" id="PS52015"/>
    </source>
</evidence>
<proteinExistence type="predicted"/>
<dbReference type="PROSITE" id="PS52015">
    <property type="entry name" value="TONB_CTD"/>
    <property type="match status" value="1"/>
</dbReference>
<dbReference type="EMBL" id="JBDIMF010000007">
    <property type="protein sequence ID" value="MEN2787683.1"/>
    <property type="molecule type" value="Genomic_DNA"/>
</dbReference>
<reference evidence="6 7" key="1">
    <citation type="submission" date="2024-05" db="EMBL/GenBank/DDBJ databases">
        <authorList>
            <person name="Liu Q."/>
            <person name="Xin Y.-H."/>
        </authorList>
    </citation>
    <scope>NUCLEOTIDE SEQUENCE [LARGE SCALE GENOMIC DNA]</scope>
    <source>
        <strain evidence="6 7">CGMCC 1.15349</strain>
    </source>
</reference>
<keyword evidence="7" id="KW-1185">Reference proteome</keyword>
<keyword evidence="2" id="KW-0812">Transmembrane</keyword>
<evidence type="ECO:0000256" key="1">
    <source>
        <dbReference type="ARBA" id="ARBA00004167"/>
    </source>
</evidence>
<evidence type="ECO:0000313" key="6">
    <source>
        <dbReference type="EMBL" id="MEN2787683.1"/>
    </source>
</evidence>
<gene>
    <name evidence="6" type="ORF">ABC969_14795</name>
</gene>
<organism evidence="6 7">
    <name type="scientific">Sphingomonas qilianensis</name>
    <dbReference type="NCBI Taxonomy" id="1736690"/>
    <lineage>
        <taxon>Bacteria</taxon>
        <taxon>Pseudomonadati</taxon>
        <taxon>Pseudomonadota</taxon>
        <taxon>Alphaproteobacteria</taxon>
        <taxon>Sphingomonadales</taxon>
        <taxon>Sphingomonadaceae</taxon>
        <taxon>Sphingomonas</taxon>
    </lineage>
</organism>
<name>A0ABU9XVY9_9SPHN</name>
<keyword evidence="4" id="KW-0472">Membrane</keyword>
<evidence type="ECO:0000256" key="4">
    <source>
        <dbReference type="ARBA" id="ARBA00023136"/>
    </source>
</evidence>
<dbReference type="Pfam" id="PF03544">
    <property type="entry name" value="TonB_C"/>
    <property type="match status" value="1"/>
</dbReference>
<evidence type="ECO:0000313" key="7">
    <source>
        <dbReference type="Proteomes" id="UP001404104"/>
    </source>
</evidence>
<sequence>MHAASYAPDLDRWIADLGTAIAQATQPDPMLPETGYRTGTAMLAFTVEPDGHIADIRLVGSSGDEALDRRAIAKLRRADPLPAGPLGAARRTHIAAVGVAERIVAPAARPEKTAEPVYA</sequence>
<feature type="domain" description="TonB C-terminal" evidence="5">
    <location>
        <begin position="13"/>
        <end position="110"/>
    </location>
</feature>
<protein>
    <submittedName>
        <fullName evidence="6">Energy transducer TonB</fullName>
    </submittedName>
</protein>
<dbReference type="NCBIfam" id="TIGR01352">
    <property type="entry name" value="tonB_Cterm"/>
    <property type="match status" value="1"/>
</dbReference>
<dbReference type="Proteomes" id="UP001404104">
    <property type="component" value="Unassembled WGS sequence"/>
</dbReference>
<dbReference type="InterPro" id="IPR006260">
    <property type="entry name" value="TonB/TolA_C"/>
</dbReference>
<comment type="subcellular location">
    <subcellularLocation>
        <location evidence="1">Membrane</location>
        <topology evidence="1">Single-pass membrane protein</topology>
    </subcellularLocation>
</comment>
<dbReference type="RefSeq" id="WP_345865931.1">
    <property type="nucleotide sequence ID" value="NZ_JBDIMF010000007.1"/>
</dbReference>